<dbReference type="Pfam" id="PF11951">
    <property type="entry name" value="Fungal_trans_2"/>
    <property type="match status" value="1"/>
</dbReference>
<dbReference type="PANTHER" id="PTHR37540">
    <property type="entry name" value="TRANSCRIPTION FACTOR (ACR-2), PUTATIVE-RELATED-RELATED"/>
    <property type="match status" value="1"/>
</dbReference>
<keyword evidence="3" id="KW-1185">Reference proteome</keyword>
<gene>
    <name evidence="2" type="ORF">CFAM422_003566</name>
</gene>
<organism evidence="2 3">
    <name type="scientific">Trichoderma lentiforme</name>
    <dbReference type="NCBI Taxonomy" id="1567552"/>
    <lineage>
        <taxon>Eukaryota</taxon>
        <taxon>Fungi</taxon>
        <taxon>Dikarya</taxon>
        <taxon>Ascomycota</taxon>
        <taxon>Pezizomycotina</taxon>
        <taxon>Sordariomycetes</taxon>
        <taxon>Hypocreomycetidae</taxon>
        <taxon>Hypocreales</taxon>
        <taxon>Hypocreaceae</taxon>
        <taxon>Trichoderma</taxon>
    </lineage>
</organism>
<sequence>MNNLRQMAGTKFYFVDGAQTNRAAKKLARSHVMKGKNAGKKFHRRSRLQLAPPRVNAGERTIILRRDLDKSQKEFHYSDEEYAKLMAIMEYPRNAILAGLPVNITNHSLEIMNEYFTRIMNRLYRFNPWLSMDEVRRMWLPLIFANQPAYHCNIALMQTCNEIYSENGNSSPKALYHLSETFNYVTRLLAGPDALSDAAIMIVVTLVSQELIRKGYMNLRVHLDGLQRMIQLRGGLPKLEGSVGLLMKLCKVDIMLAIQHGGPPLFFRDRMAKVRDILARKKIDFDGNAAASCPQHDLLEPYLYDILVDMMGATSLLNKGVKLDLETLQEMIFSIGYRLTQFRPLEEEGRLWQLQDSYHTGLTILTVTVFLHGGRRQILDYERLDRRLKEILDSDLEDHNPELALWLLILGGVWVSDGYDEHWLPPRIPPMAMRLNIRSWDEVYTILGHFPWIHVLHDDPGRALWDRSHRDELMPSWIML</sequence>
<dbReference type="InterPro" id="IPR021858">
    <property type="entry name" value="Fun_TF"/>
</dbReference>
<evidence type="ECO:0000313" key="3">
    <source>
        <dbReference type="Proteomes" id="UP000801864"/>
    </source>
</evidence>
<evidence type="ECO:0000313" key="2">
    <source>
        <dbReference type="EMBL" id="KAF3074510.1"/>
    </source>
</evidence>
<dbReference type="AlphaFoldDB" id="A0A9P4XL70"/>
<protein>
    <submittedName>
        <fullName evidence="2">Uncharacterized protein</fullName>
    </submittedName>
</protein>
<proteinExistence type="predicted"/>
<dbReference type="EMBL" id="QLNT01000005">
    <property type="protein sequence ID" value="KAF3074510.1"/>
    <property type="molecule type" value="Genomic_DNA"/>
</dbReference>
<keyword evidence="1" id="KW-0539">Nucleus</keyword>
<dbReference type="Proteomes" id="UP000801864">
    <property type="component" value="Unassembled WGS sequence"/>
</dbReference>
<evidence type="ECO:0000256" key="1">
    <source>
        <dbReference type="ARBA" id="ARBA00023242"/>
    </source>
</evidence>
<accession>A0A9P4XL70</accession>
<name>A0A9P4XL70_9HYPO</name>
<dbReference type="PANTHER" id="PTHR37540:SF9">
    <property type="entry name" value="ZN(2)-C6 FUNGAL-TYPE DOMAIN-CONTAINING PROTEIN"/>
    <property type="match status" value="1"/>
</dbReference>
<reference evidence="2 3" key="1">
    <citation type="submission" date="2018-06" db="EMBL/GenBank/DDBJ databases">
        <title>Genome analysis of cellulolytic fungus Trichoderma lentiforme CFAM-422.</title>
        <authorList>
            <person name="Steindorff A.S."/>
            <person name="Formighieri E.F."/>
            <person name="Midorikawa G.E.O."/>
            <person name="Tamietti M.S."/>
            <person name="Ramos E.Z."/>
            <person name="Silva A.S."/>
            <person name="Bon E.P.S."/>
            <person name="Mendes T.D."/>
            <person name="Damaso M.C.T."/>
            <person name="Favaro L.C.L."/>
        </authorList>
    </citation>
    <scope>NUCLEOTIDE SEQUENCE [LARGE SCALE GENOMIC DNA]</scope>
    <source>
        <strain evidence="2 3">CFAM-422</strain>
    </source>
</reference>
<comment type="caution">
    <text evidence="2">The sequence shown here is derived from an EMBL/GenBank/DDBJ whole genome shotgun (WGS) entry which is preliminary data.</text>
</comment>